<keyword evidence="2" id="KW-1185">Reference proteome</keyword>
<evidence type="ECO:0000313" key="2">
    <source>
        <dbReference type="Proteomes" id="UP000095282"/>
    </source>
</evidence>
<dbReference type="Proteomes" id="UP000095282">
    <property type="component" value="Unplaced"/>
</dbReference>
<dbReference type="AlphaFoldDB" id="A0A1I7V3B5"/>
<proteinExistence type="predicted"/>
<evidence type="ECO:0000256" key="1">
    <source>
        <dbReference type="SAM" id="MobiDB-lite"/>
    </source>
</evidence>
<reference evidence="3" key="1">
    <citation type="submission" date="2016-11" db="UniProtKB">
        <authorList>
            <consortium name="WormBaseParasite"/>
        </authorList>
    </citation>
    <scope>IDENTIFICATION</scope>
</reference>
<evidence type="ECO:0000313" key="3">
    <source>
        <dbReference type="WBParaSite" id="Csp11.Scaffold630.g21962.t1"/>
    </source>
</evidence>
<feature type="region of interest" description="Disordered" evidence="1">
    <location>
        <begin position="1"/>
        <end position="43"/>
    </location>
</feature>
<feature type="compositionally biased region" description="Low complexity" evidence="1">
    <location>
        <begin position="19"/>
        <end position="32"/>
    </location>
</feature>
<accession>A0A1I7V3B5</accession>
<sequence length="206" mass="23978">MSNNFNQVGGQARQESRAPGSRSQGSRRTSGPPRLPYGANPERQELEALARSCGLPGIPPPDMSLPEYREYREARLTLEALRERESLSWQALTHARCMNEEHQKKRDAIEKVILKERDEKMREAEKIEENTAAEWKEVEEMEKKMMAEAGWTSKLTVEEEEEKLDKEILEWKARKMVEQEKLRKKKAEKFKTTFIFKLLNSSSVLL</sequence>
<protein>
    <submittedName>
        <fullName evidence="3">Uncharacterized protein</fullName>
    </submittedName>
</protein>
<organism evidence="2 3">
    <name type="scientific">Caenorhabditis tropicalis</name>
    <dbReference type="NCBI Taxonomy" id="1561998"/>
    <lineage>
        <taxon>Eukaryota</taxon>
        <taxon>Metazoa</taxon>
        <taxon>Ecdysozoa</taxon>
        <taxon>Nematoda</taxon>
        <taxon>Chromadorea</taxon>
        <taxon>Rhabditida</taxon>
        <taxon>Rhabditina</taxon>
        <taxon>Rhabditomorpha</taxon>
        <taxon>Rhabditoidea</taxon>
        <taxon>Rhabditidae</taxon>
        <taxon>Peloderinae</taxon>
        <taxon>Caenorhabditis</taxon>
    </lineage>
</organism>
<dbReference type="WBParaSite" id="Csp11.Scaffold630.g21962.t1">
    <property type="protein sequence ID" value="Csp11.Scaffold630.g21962.t1"/>
    <property type="gene ID" value="Csp11.Scaffold630.g21962"/>
</dbReference>
<name>A0A1I7V3B5_9PELO</name>